<accession>A0A0F5FUP8</accession>
<dbReference type="InterPro" id="IPR002716">
    <property type="entry name" value="PIN_dom"/>
</dbReference>
<dbReference type="SUPFAM" id="SSF88723">
    <property type="entry name" value="PIN domain-like"/>
    <property type="match status" value="1"/>
</dbReference>
<dbReference type="Pfam" id="PF01850">
    <property type="entry name" value="PIN"/>
    <property type="match status" value="1"/>
</dbReference>
<name>A0A0F5FUP8_9HYPH</name>
<proteinExistence type="predicted"/>
<evidence type="ECO:0000313" key="2">
    <source>
        <dbReference type="EMBL" id="KKB11922.1"/>
    </source>
</evidence>
<dbReference type="Gene3D" id="3.40.50.1010">
    <property type="entry name" value="5'-nuclease"/>
    <property type="match status" value="1"/>
</dbReference>
<dbReference type="OrthoDB" id="574461at2"/>
<dbReference type="STRING" id="443610.VE25_10245"/>
<protein>
    <recommendedName>
        <fullName evidence="1">PIN domain-containing protein</fullName>
    </recommendedName>
</protein>
<dbReference type="Proteomes" id="UP000033632">
    <property type="component" value="Unassembled WGS sequence"/>
</dbReference>
<reference evidence="2 3" key="1">
    <citation type="submission" date="2015-03" db="EMBL/GenBank/DDBJ databases">
        <authorList>
            <person name="Hassan Y.I."/>
            <person name="Lepp D."/>
            <person name="Li X.-Z."/>
            <person name="Zhou T."/>
        </authorList>
    </citation>
    <scope>NUCLEOTIDE SEQUENCE [LARGE SCALE GENOMIC DNA]</scope>
    <source>
        <strain evidence="2 3">BD-c194</strain>
    </source>
</reference>
<evidence type="ECO:0000313" key="3">
    <source>
        <dbReference type="Proteomes" id="UP000033632"/>
    </source>
</evidence>
<keyword evidence="3" id="KW-1185">Reference proteome</keyword>
<dbReference type="PATRIC" id="fig|443610.3.peg.226"/>
<dbReference type="EMBL" id="JZEX01000105">
    <property type="protein sequence ID" value="KKB11922.1"/>
    <property type="molecule type" value="Genomic_DNA"/>
</dbReference>
<dbReference type="CDD" id="cd09854">
    <property type="entry name" value="PIN_VapC-like"/>
    <property type="match status" value="1"/>
</dbReference>
<dbReference type="AlphaFoldDB" id="A0A0F5FUP8"/>
<evidence type="ECO:0000259" key="1">
    <source>
        <dbReference type="Pfam" id="PF01850"/>
    </source>
</evidence>
<dbReference type="RefSeq" id="WP_046108526.1">
    <property type="nucleotide sequence ID" value="NZ_JZEX01000105.1"/>
</dbReference>
<dbReference type="InterPro" id="IPR029060">
    <property type="entry name" value="PIN-like_dom_sf"/>
</dbReference>
<sequence>MAAISRLYLDTNIFIAFKETGGEIGQLLVDLIAAVPLDDRPFLVTSELTLAELLTKPLSDGRKQIAEEYDGWLVPSRWLSVEPVTREVLRTSARVRARYKSIKLPDAIHLSTALGHGCSHLLTADTGIRESYDLAPAEHGTSHRTASLSVLRPETDVVRGIIAGLAGK</sequence>
<gene>
    <name evidence="2" type="ORF">VE25_10245</name>
</gene>
<organism evidence="2 3">
    <name type="scientific">Devosia geojensis</name>
    <dbReference type="NCBI Taxonomy" id="443610"/>
    <lineage>
        <taxon>Bacteria</taxon>
        <taxon>Pseudomonadati</taxon>
        <taxon>Pseudomonadota</taxon>
        <taxon>Alphaproteobacteria</taxon>
        <taxon>Hyphomicrobiales</taxon>
        <taxon>Devosiaceae</taxon>
        <taxon>Devosia</taxon>
    </lineage>
</organism>
<comment type="caution">
    <text evidence="2">The sequence shown here is derived from an EMBL/GenBank/DDBJ whole genome shotgun (WGS) entry which is preliminary data.</text>
</comment>
<feature type="domain" description="PIN" evidence="1">
    <location>
        <begin position="8"/>
        <end position="130"/>
    </location>
</feature>